<name>A0A9W8MN97_9AGAR</name>
<evidence type="ECO:0000313" key="1">
    <source>
        <dbReference type="EMBL" id="KAJ3492818.1"/>
    </source>
</evidence>
<dbReference type="EMBL" id="JANKHO010002380">
    <property type="protein sequence ID" value="KAJ3492818.1"/>
    <property type="molecule type" value="Genomic_DNA"/>
</dbReference>
<organism evidence="1 2">
    <name type="scientific">Agrocybe chaxingu</name>
    <dbReference type="NCBI Taxonomy" id="84603"/>
    <lineage>
        <taxon>Eukaryota</taxon>
        <taxon>Fungi</taxon>
        <taxon>Dikarya</taxon>
        <taxon>Basidiomycota</taxon>
        <taxon>Agaricomycotina</taxon>
        <taxon>Agaricomycetes</taxon>
        <taxon>Agaricomycetidae</taxon>
        <taxon>Agaricales</taxon>
        <taxon>Agaricineae</taxon>
        <taxon>Strophariaceae</taxon>
        <taxon>Agrocybe</taxon>
    </lineage>
</organism>
<protein>
    <submittedName>
        <fullName evidence="1">Uncharacterized protein</fullName>
    </submittedName>
</protein>
<keyword evidence="2" id="KW-1185">Reference proteome</keyword>
<gene>
    <name evidence="1" type="ORF">NLJ89_g11158</name>
</gene>
<evidence type="ECO:0000313" key="2">
    <source>
        <dbReference type="Proteomes" id="UP001148786"/>
    </source>
</evidence>
<sequence>MEEAIADTARTYFLLRSRNIPELNARIIYAELMRIPDKDDIREFCQKEMLLKWMPSEDGTHFIRCSPGKCYQYLIKILPLTCSISYVDAHDRYGPGPYLVQDVVDEYLENIRSVTASMKKFREGGLEIMSDMTKSGMKDEEKIRLMHTWREMLGVPTKEPAECGENQVIICMYLPGAGDLPLPEHMETLRRAMVEAHESE</sequence>
<dbReference type="Proteomes" id="UP001148786">
    <property type="component" value="Unassembled WGS sequence"/>
</dbReference>
<proteinExistence type="predicted"/>
<comment type="caution">
    <text evidence="1">The sequence shown here is derived from an EMBL/GenBank/DDBJ whole genome shotgun (WGS) entry which is preliminary data.</text>
</comment>
<reference evidence="1" key="1">
    <citation type="submission" date="2022-07" db="EMBL/GenBank/DDBJ databases">
        <title>Genome Sequence of Agrocybe chaxingu.</title>
        <authorList>
            <person name="Buettner E."/>
        </authorList>
    </citation>
    <scope>NUCLEOTIDE SEQUENCE</scope>
    <source>
        <strain evidence="1">MP-N11</strain>
    </source>
</reference>
<accession>A0A9W8MN97</accession>
<dbReference type="AlphaFoldDB" id="A0A9W8MN97"/>